<accession>A0A4Z0W8Z7</accession>
<keyword evidence="1" id="KW-0812">Transmembrane</keyword>
<dbReference type="Proteomes" id="UP000297475">
    <property type="component" value="Unassembled WGS sequence"/>
</dbReference>
<feature type="transmembrane region" description="Helical" evidence="1">
    <location>
        <begin position="72"/>
        <end position="93"/>
    </location>
</feature>
<evidence type="ECO:0000256" key="1">
    <source>
        <dbReference type="SAM" id="Phobius"/>
    </source>
</evidence>
<proteinExistence type="predicted"/>
<feature type="transmembrane region" description="Helical" evidence="1">
    <location>
        <begin position="105"/>
        <end position="132"/>
    </location>
</feature>
<comment type="caution">
    <text evidence="2">The sequence shown here is derived from an EMBL/GenBank/DDBJ whole genome shotgun (WGS) entry which is preliminary data.</text>
</comment>
<dbReference type="AlphaFoldDB" id="A0A4Z0W8Z7"/>
<feature type="transmembrane region" description="Helical" evidence="1">
    <location>
        <begin position="144"/>
        <end position="167"/>
    </location>
</feature>
<name>A0A4Z0W8Z7_9GAMM</name>
<gene>
    <name evidence="2" type="ORF">E4656_10555</name>
</gene>
<feature type="transmembrane region" description="Helical" evidence="1">
    <location>
        <begin position="21"/>
        <end position="52"/>
    </location>
</feature>
<keyword evidence="1" id="KW-0472">Membrane</keyword>
<protein>
    <submittedName>
        <fullName evidence="2">DUF624 domain-containing protein</fullName>
    </submittedName>
</protein>
<dbReference type="Pfam" id="PF04854">
    <property type="entry name" value="DUF624"/>
    <property type="match status" value="1"/>
</dbReference>
<organism evidence="2 3">
    <name type="scientific">Natronospirillum operosum</name>
    <dbReference type="NCBI Taxonomy" id="2759953"/>
    <lineage>
        <taxon>Bacteria</taxon>
        <taxon>Pseudomonadati</taxon>
        <taxon>Pseudomonadota</taxon>
        <taxon>Gammaproteobacteria</taxon>
        <taxon>Oceanospirillales</taxon>
        <taxon>Natronospirillaceae</taxon>
        <taxon>Natronospirillum</taxon>
    </lineage>
</organism>
<reference evidence="2 3" key="1">
    <citation type="submission" date="2019-04" db="EMBL/GenBank/DDBJ databases">
        <title>Natronospirillum operosus gen. nov., sp. nov., a haloalkaliphilic satellite isolated from decaying biomass of laboratory culture of cyanobacterium Geitlerinema sp. and proposal of Natronospirillaceae fam. nov. and Saccharospirillaceae fam. nov.</title>
        <authorList>
            <person name="Kevbrin V."/>
            <person name="Boltyanskaya Y."/>
            <person name="Koziaeva V."/>
            <person name="Grouzdev D.S."/>
            <person name="Park M."/>
            <person name="Cho J."/>
        </authorList>
    </citation>
    <scope>NUCLEOTIDE SEQUENCE [LARGE SCALE GENOMIC DNA]</scope>
    <source>
        <strain evidence="2 3">G-116</strain>
    </source>
</reference>
<keyword evidence="1" id="KW-1133">Transmembrane helix</keyword>
<keyword evidence="3" id="KW-1185">Reference proteome</keyword>
<evidence type="ECO:0000313" key="3">
    <source>
        <dbReference type="Proteomes" id="UP000297475"/>
    </source>
</evidence>
<sequence length="207" mass="22939">MKWFDKTDRALRSITRVAGLNLTWLLFTALGLGVLGVFPATMAMFYVARHWVTGEQDVPLWHTFQSRFRASFWRANLGGWLVVGCCGLLYLNFRIIVAAEGAVPLVIVLSFLLILALFAMVVSALLPVAAHFDEPPLALLKKALFFALGRPHIAVLFPLTIWAVAWLSMALPAFFLFFSGSVTACVLMWLFTCSLRSLTPVQASTSN</sequence>
<evidence type="ECO:0000313" key="2">
    <source>
        <dbReference type="EMBL" id="TGG93479.1"/>
    </source>
</evidence>
<dbReference type="EMBL" id="SRMF01000003">
    <property type="protein sequence ID" value="TGG93479.1"/>
    <property type="molecule type" value="Genomic_DNA"/>
</dbReference>
<dbReference type="RefSeq" id="WP_135483188.1">
    <property type="nucleotide sequence ID" value="NZ_SRMF01000003.1"/>
</dbReference>
<feature type="transmembrane region" description="Helical" evidence="1">
    <location>
        <begin position="174"/>
        <end position="192"/>
    </location>
</feature>
<dbReference type="OrthoDB" id="2182676at2"/>
<dbReference type="InterPro" id="IPR006938">
    <property type="entry name" value="DUF624"/>
</dbReference>